<organism evidence="2 3">
    <name type="scientific">Luoshenia tenuis</name>
    <dbReference type="NCBI Taxonomy" id="2763654"/>
    <lineage>
        <taxon>Bacteria</taxon>
        <taxon>Bacillati</taxon>
        <taxon>Bacillota</taxon>
        <taxon>Clostridia</taxon>
        <taxon>Christensenellales</taxon>
        <taxon>Christensenellaceae</taxon>
        <taxon>Luoshenia</taxon>
    </lineage>
</organism>
<evidence type="ECO:0000313" key="2">
    <source>
        <dbReference type="EMBL" id="MBC8529895.1"/>
    </source>
</evidence>
<keyword evidence="3" id="KW-1185">Reference proteome</keyword>
<evidence type="ECO:0000259" key="1">
    <source>
        <dbReference type="Pfam" id="PF09347"/>
    </source>
</evidence>
<gene>
    <name evidence="2" type="ORF">H8699_10690</name>
</gene>
<dbReference type="RefSeq" id="WP_249285797.1">
    <property type="nucleotide sequence ID" value="NZ_JACRSO010000005.1"/>
</dbReference>
<dbReference type="EMBL" id="JACRSO010000005">
    <property type="protein sequence ID" value="MBC8529895.1"/>
    <property type="molecule type" value="Genomic_DNA"/>
</dbReference>
<name>A0A926HNQ1_9FIRM</name>
<dbReference type="PANTHER" id="PTHR31527:SF0">
    <property type="entry name" value="RE64534P"/>
    <property type="match status" value="1"/>
</dbReference>
<dbReference type="AlphaFoldDB" id="A0A926HNQ1"/>
<sequence>MKKEYHIAACSGRAIAAAAGQRITVIDLEGGQVVDFFAENQREPEEFLSPGVTIDCNESLRLRVGDLLYSTRYRPMFQILADTVGEHDLLHPCCRKEMYDFFYHNGSGHPNCLDNINQCLGESRPVIHPVNLFMHTRIKPNGDIAVLRPLSRPGDQIVLEAKMDVRLGVAACSVAESDCNAGRCTPIKVILED</sequence>
<feature type="domain" description="DUF1989" evidence="1">
    <location>
        <begin position="6"/>
        <end position="165"/>
    </location>
</feature>
<evidence type="ECO:0000313" key="3">
    <source>
        <dbReference type="Proteomes" id="UP000654279"/>
    </source>
</evidence>
<dbReference type="PANTHER" id="PTHR31527">
    <property type="entry name" value="RE64534P"/>
    <property type="match status" value="1"/>
</dbReference>
<comment type="caution">
    <text evidence="2">The sequence shown here is derived from an EMBL/GenBank/DDBJ whole genome shotgun (WGS) entry which is preliminary data.</text>
</comment>
<reference evidence="2" key="1">
    <citation type="submission" date="2020-08" db="EMBL/GenBank/DDBJ databases">
        <title>Genome public.</title>
        <authorList>
            <person name="Liu C."/>
            <person name="Sun Q."/>
        </authorList>
    </citation>
    <scope>NUCLEOTIDE SEQUENCE</scope>
    <source>
        <strain evidence="2">NSJ-44</strain>
    </source>
</reference>
<dbReference type="Proteomes" id="UP000654279">
    <property type="component" value="Unassembled WGS sequence"/>
</dbReference>
<accession>A0A926HNQ1</accession>
<proteinExistence type="predicted"/>
<protein>
    <submittedName>
        <fullName evidence="2">Urea carboxylase-associated family protein</fullName>
    </submittedName>
</protein>
<dbReference type="InterPro" id="IPR018959">
    <property type="entry name" value="DUF1989"/>
</dbReference>
<dbReference type="Pfam" id="PF09347">
    <property type="entry name" value="DUF1989"/>
    <property type="match status" value="1"/>
</dbReference>